<dbReference type="EMBL" id="RBAL01000025">
    <property type="protein sequence ID" value="RKN37395.1"/>
    <property type="molecule type" value="Genomic_DNA"/>
</dbReference>
<dbReference type="AlphaFoldDB" id="A0A3A9YM41"/>
<dbReference type="Proteomes" id="UP000272474">
    <property type="component" value="Unassembled WGS sequence"/>
</dbReference>
<proteinExistence type="predicted"/>
<dbReference type="RefSeq" id="WP_120684608.1">
    <property type="nucleotide sequence ID" value="NZ_RBAL01000025.1"/>
</dbReference>
<accession>A0A3A9YM41</accession>
<reference evidence="1 2" key="1">
    <citation type="journal article" date="2014" name="Int. J. Syst. Evol. Microbiol.">
        <title>Streptomyces hoynatensis sp. nov., isolated from deep marine sediment.</title>
        <authorList>
            <person name="Veyisoglu A."/>
            <person name="Sahin N."/>
        </authorList>
    </citation>
    <scope>NUCLEOTIDE SEQUENCE [LARGE SCALE GENOMIC DNA]</scope>
    <source>
        <strain evidence="1 2">KCTC 29097</strain>
    </source>
</reference>
<gene>
    <name evidence="1" type="ORF">D7294_28065</name>
</gene>
<keyword evidence="2" id="KW-1185">Reference proteome</keyword>
<sequence>MNAHAQDAVTGVVLDAAFLLDMVAAFRVEHEVLTDRWSRQAVTVNVPQTELVLVERRRPGQARVALGSLHARCGPSVMVRALDLAAVGALGEAMRRHRLTDLALAHTVALAAPPGWTVYTAAAERYLRLGDVVDVFSLA</sequence>
<evidence type="ECO:0008006" key="3">
    <source>
        <dbReference type="Google" id="ProtNLM"/>
    </source>
</evidence>
<name>A0A3A9YM41_9ACTN</name>
<evidence type="ECO:0000313" key="1">
    <source>
        <dbReference type="EMBL" id="RKN37395.1"/>
    </source>
</evidence>
<protein>
    <recommendedName>
        <fullName evidence="3">PIN domain-containing protein</fullName>
    </recommendedName>
</protein>
<dbReference type="OrthoDB" id="4203378at2"/>
<organism evidence="1 2">
    <name type="scientific">Streptomyces hoynatensis</name>
    <dbReference type="NCBI Taxonomy" id="1141874"/>
    <lineage>
        <taxon>Bacteria</taxon>
        <taxon>Bacillati</taxon>
        <taxon>Actinomycetota</taxon>
        <taxon>Actinomycetes</taxon>
        <taxon>Kitasatosporales</taxon>
        <taxon>Streptomycetaceae</taxon>
        <taxon>Streptomyces</taxon>
    </lineage>
</organism>
<evidence type="ECO:0000313" key="2">
    <source>
        <dbReference type="Proteomes" id="UP000272474"/>
    </source>
</evidence>
<comment type="caution">
    <text evidence="1">The sequence shown here is derived from an EMBL/GenBank/DDBJ whole genome shotgun (WGS) entry which is preliminary data.</text>
</comment>